<dbReference type="AlphaFoldDB" id="A0AAD7SCH0"/>
<gene>
    <name evidence="1" type="ORF">AAFF_G00408930</name>
</gene>
<dbReference type="Proteomes" id="UP001221898">
    <property type="component" value="Unassembled WGS sequence"/>
</dbReference>
<evidence type="ECO:0000313" key="2">
    <source>
        <dbReference type="Proteomes" id="UP001221898"/>
    </source>
</evidence>
<dbReference type="EMBL" id="JAINUG010000081">
    <property type="protein sequence ID" value="KAJ8399788.1"/>
    <property type="molecule type" value="Genomic_DNA"/>
</dbReference>
<organism evidence="1 2">
    <name type="scientific">Aldrovandia affinis</name>
    <dbReference type="NCBI Taxonomy" id="143900"/>
    <lineage>
        <taxon>Eukaryota</taxon>
        <taxon>Metazoa</taxon>
        <taxon>Chordata</taxon>
        <taxon>Craniata</taxon>
        <taxon>Vertebrata</taxon>
        <taxon>Euteleostomi</taxon>
        <taxon>Actinopterygii</taxon>
        <taxon>Neopterygii</taxon>
        <taxon>Teleostei</taxon>
        <taxon>Notacanthiformes</taxon>
        <taxon>Halosauridae</taxon>
        <taxon>Aldrovandia</taxon>
    </lineage>
</organism>
<name>A0AAD7SCH0_9TELE</name>
<sequence>MRLMRYSYIISHVPGKSLWTADTLSRAPMENNAVDTDTELMESTNVYVDSIMENLPASVSYLDNLREHLKTDNVCSAAMQMCQDGWPEYNACEGTKTVLDGACLPNRT</sequence>
<evidence type="ECO:0000313" key="1">
    <source>
        <dbReference type="EMBL" id="KAJ8399788.1"/>
    </source>
</evidence>
<protein>
    <submittedName>
        <fullName evidence="1">Uncharacterized protein</fullName>
    </submittedName>
</protein>
<comment type="caution">
    <text evidence="1">The sequence shown here is derived from an EMBL/GenBank/DDBJ whole genome shotgun (WGS) entry which is preliminary data.</text>
</comment>
<proteinExistence type="predicted"/>
<reference evidence="1" key="1">
    <citation type="journal article" date="2023" name="Science">
        <title>Genome structures resolve the early diversification of teleost fishes.</title>
        <authorList>
            <person name="Parey E."/>
            <person name="Louis A."/>
            <person name="Montfort J."/>
            <person name="Bouchez O."/>
            <person name="Roques C."/>
            <person name="Iampietro C."/>
            <person name="Lluch J."/>
            <person name="Castinel A."/>
            <person name="Donnadieu C."/>
            <person name="Desvignes T."/>
            <person name="Floi Bucao C."/>
            <person name="Jouanno E."/>
            <person name="Wen M."/>
            <person name="Mejri S."/>
            <person name="Dirks R."/>
            <person name="Jansen H."/>
            <person name="Henkel C."/>
            <person name="Chen W.J."/>
            <person name="Zahm M."/>
            <person name="Cabau C."/>
            <person name="Klopp C."/>
            <person name="Thompson A.W."/>
            <person name="Robinson-Rechavi M."/>
            <person name="Braasch I."/>
            <person name="Lecointre G."/>
            <person name="Bobe J."/>
            <person name="Postlethwait J.H."/>
            <person name="Berthelot C."/>
            <person name="Roest Crollius H."/>
            <person name="Guiguen Y."/>
        </authorList>
    </citation>
    <scope>NUCLEOTIDE SEQUENCE</scope>
    <source>
        <strain evidence="1">NC1722</strain>
    </source>
</reference>
<accession>A0AAD7SCH0</accession>
<keyword evidence="2" id="KW-1185">Reference proteome</keyword>